<keyword evidence="3" id="KW-1185">Reference proteome</keyword>
<organism evidence="2 3">
    <name type="scientific">Biformimicrobium ophioploci</name>
    <dbReference type="NCBI Taxonomy" id="3036711"/>
    <lineage>
        <taxon>Bacteria</taxon>
        <taxon>Pseudomonadati</taxon>
        <taxon>Pseudomonadota</taxon>
        <taxon>Gammaproteobacteria</taxon>
        <taxon>Cellvibrionales</taxon>
        <taxon>Microbulbiferaceae</taxon>
        <taxon>Biformimicrobium</taxon>
    </lineage>
</organism>
<evidence type="ECO:0000259" key="1">
    <source>
        <dbReference type="Pfam" id="PF01979"/>
    </source>
</evidence>
<dbReference type="InterPro" id="IPR006680">
    <property type="entry name" value="Amidohydro-rel"/>
</dbReference>
<comment type="caution">
    <text evidence="2">The sequence shown here is derived from an EMBL/GenBank/DDBJ whole genome shotgun (WGS) entry which is preliminary data.</text>
</comment>
<dbReference type="SUPFAM" id="SSF51556">
    <property type="entry name" value="Metallo-dependent hydrolases"/>
    <property type="match status" value="1"/>
</dbReference>
<dbReference type="Proteomes" id="UP001224392">
    <property type="component" value="Unassembled WGS sequence"/>
</dbReference>
<dbReference type="PANTHER" id="PTHR43135">
    <property type="entry name" value="ALPHA-D-RIBOSE 1-METHYLPHOSPHONATE 5-TRIPHOSPHATE DIPHOSPHATASE"/>
    <property type="match status" value="1"/>
</dbReference>
<name>A0ABQ6LV50_9GAMM</name>
<sequence>MPGQSKIWLIQDTTVIDTRSGSVVPHQSVVIDGDKISVVGAASDVVAPAGASVIDGSGKYLIPGLWDMHIHTADVEDTTKAMLPLLIANGVTGARSMAADCHLESGDCGEPVPAFHVFDGWRQKIASGEFVGPRLAGSSYYTNGPDSVEASAIENPATAEHARGYARLLKSRGVDLIKVYSGMYREAYFAMADESKELGLEFGGEVPLTVRVTEASDAGHSTIEHAMGFLEQCSANEEVQRLKLIESYDRPVDFWHALLELAEDVDEQECQRVYAHVAGNGTWSVPTLNIWAFYNGIRSQRGEWREDPNLKYVPRGEVVIWERLEEAYFGDIPDYKRVMQPYFRKMFQVAGDSYEAGIPVMAGSDAGEYGVIWGFSLHTELQYMVEAGMTEADVLRAATLSPARYRGQEDLLGTVENGKLADLVLLTANPLEDISNTLAIDTVIANGRVFRRSDLDELLRNVEAYSRSTREEG</sequence>
<evidence type="ECO:0000313" key="3">
    <source>
        <dbReference type="Proteomes" id="UP001224392"/>
    </source>
</evidence>
<dbReference type="Gene3D" id="3.20.20.140">
    <property type="entry name" value="Metal-dependent hydrolases"/>
    <property type="match status" value="1"/>
</dbReference>
<dbReference type="InterPro" id="IPR051781">
    <property type="entry name" value="Metallo-dep_Hydrolase"/>
</dbReference>
<proteinExistence type="predicted"/>
<reference evidence="2 3" key="1">
    <citation type="submission" date="2023-04" db="EMBL/GenBank/DDBJ databases">
        <title>Marinobulbifer ophiurae gen. nov., sp. Nov., isolate from tissue of brittle star Ophioplocus japonicus.</title>
        <authorList>
            <person name="Kawano K."/>
            <person name="Sawayama S."/>
            <person name="Nakagawa S."/>
        </authorList>
    </citation>
    <scope>NUCLEOTIDE SEQUENCE [LARGE SCALE GENOMIC DNA]</scope>
    <source>
        <strain evidence="2 3">NKW57</strain>
    </source>
</reference>
<evidence type="ECO:0000313" key="2">
    <source>
        <dbReference type="EMBL" id="GMG85963.1"/>
    </source>
</evidence>
<dbReference type="InterPro" id="IPR011059">
    <property type="entry name" value="Metal-dep_hydrolase_composite"/>
</dbReference>
<dbReference type="InterPro" id="IPR032466">
    <property type="entry name" value="Metal_Hydrolase"/>
</dbReference>
<protein>
    <submittedName>
        <fullName evidence="2">Amidohydrolase family protein</fullName>
    </submittedName>
</protein>
<dbReference type="SUPFAM" id="SSF51338">
    <property type="entry name" value="Composite domain of metallo-dependent hydrolases"/>
    <property type="match status" value="1"/>
</dbReference>
<gene>
    <name evidence="2" type="ORF">MNKW57_02840</name>
</gene>
<feature type="domain" description="Amidohydrolase-related" evidence="1">
    <location>
        <begin position="345"/>
        <end position="449"/>
    </location>
</feature>
<dbReference type="PANTHER" id="PTHR43135:SF3">
    <property type="entry name" value="ALPHA-D-RIBOSE 1-METHYLPHOSPHONATE 5-TRIPHOSPHATE DIPHOSPHATASE"/>
    <property type="match status" value="1"/>
</dbReference>
<dbReference type="EMBL" id="BSYJ01000001">
    <property type="protein sequence ID" value="GMG85963.1"/>
    <property type="molecule type" value="Genomic_DNA"/>
</dbReference>
<dbReference type="Gene3D" id="2.30.40.10">
    <property type="entry name" value="Urease, subunit C, domain 1"/>
    <property type="match status" value="2"/>
</dbReference>
<dbReference type="Pfam" id="PF01979">
    <property type="entry name" value="Amidohydro_1"/>
    <property type="match status" value="1"/>
</dbReference>
<accession>A0ABQ6LV50</accession>